<feature type="domain" description="Tetrahydrofolate dehydrogenase/cyclohydrolase catalytic" evidence="2">
    <location>
        <begin position="6"/>
        <end position="126"/>
    </location>
</feature>
<evidence type="ECO:0000256" key="1">
    <source>
        <dbReference type="SAM" id="Phobius"/>
    </source>
</evidence>
<evidence type="ECO:0000259" key="2">
    <source>
        <dbReference type="Pfam" id="PF00763"/>
    </source>
</evidence>
<dbReference type="PANTHER" id="PTHR48099:SF5">
    <property type="entry name" value="C-1-TETRAHYDROFOLATE SYNTHASE, CYTOPLASMIC"/>
    <property type="match status" value="1"/>
</dbReference>
<dbReference type="PANTHER" id="PTHR48099">
    <property type="entry name" value="C-1-TETRAHYDROFOLATE SYNTHASE, CYTOPLASMIC-RELATED"/>
    <property type="match status" value="1"/>
</dbReference>
<dbReference type="AlphaFoldDB" id="A0A1J1H8E5"/>
<dbReference type="GO" id="GO:0004477">
    <property type="term" value="F:methenyltetrahydrofolate cyclohydrolase activity"/>
    <property type="evidence" value="ECO:0007669"/>
    <property type="project" value="UniProtKB-EC"/>
</dbReference>
<dbReference type="OrthoDB" id="5126881at2759"/>
<dbReference type="KEGG" id="prel:PRELSG_1117600"/>
<feature type="transmembrane region" description="Helical" evidence="1">
    <location>
        <begin position="250"/>
        <end position="268"/>
    </location>
</feature>
<name>A0A1J1H8E5_PLARL</name>
<keyword evidence="4" id="KW-1185">Reference proteome</keyword>
<organism evidence="3 4">
    <name type="scientific">Plasmodium relictum</name>
    <dbReference type="NCBI Taxonomy" id="85471"/>
    <lineage>
        <taxon>Eukaryota</taxon>
        <taxon>Sar</taxon>
        <taxon>Alveolata</taxon>
        <taxon>Apicomplexa</taxon>
        <taxon>Aconoidasida</taxon>
        <taxon>Haemosporida</taxon>
        <taxon>Plasmodiidae</taxon>
        <taxon>Plasmodium</taxon>
        <taxon>Plasmodium (Haemamoeba)</taxon>
    </lineage>
</organism>
<protein>
    <submittedName>
        <fullName evidence="3">Bifunctional methylenetetrahydrofolate dehydrogenase/cyclohydrolase, putative</fullName>
        <ecNumber evidence="3">3.5.4.9</ecNumber>
    </submittedName>
</protein>
<accession>A0A1J1H8E5</accession>
<evidence type="ECO:0000313" key="4">
    <source>
        <dbReference type="Proteomes" id="UP000220158"/>
    </source>
</evidence>
<feature type="transmembrane region" description="Helical" evidence="1">
    <location>
        <begin position="163"/>
        <end position="183"/>
    </location>
</feature>
<dbReference type="VEuPathDB" id="PlasmoDB:PRELSG_1117600"/>
<keyword evidence="1" id="KW-0472">Membrane</keyword>
<dbReference type="GO" id="GO:0004488">
    <property type="term" value="F:methylenetetrahydrofolate dehydrogenase (NADP+) activity"/>
    <property type="evidence" value="ECO:0007669"/>
    <property type="project" value="InterPro"/>
</dbReference>
<dbReference type="Pfam" id="PF00763">
    <property type="entry name" value="THF_DHG_CYH"/>
    <property type="match status" value="1"/>
</dbReference>
<keyword evidence="1" id="KW-0812">Transmembrane</keyword>
<dbReference type="InterPro" id="IPR036291">
    <property type="entry name" value="NAD(P)-bd_dom_sf"/>
</dbReference>
<dbReference type="InterPro" id="IPR020630">
    <property type="entry name" value="THF_DH/CycHdrlase_cat_dom"/>
</dbReference>
<evidence type="ECO:0000313" key="3">
    <source>
        <dbReference type="EMBL" id="CRH00830.1"/>
    </source>
</evidence>
<dbReference type="GeneID" id="39736954"/>
<dbReference type="SUPFAM" id="SSF53223">
    <property type="entry name" value="Aminoacid dehydrogenase-like, N-terminal domain"/>
    <property type="match status" value="1"/>
</dbReference>
<keyword evidence="3" id="KW-0378">Hydrolase</keyword>
<dbReference type="EMBL" id="LN835306">
    <property type="protein sequence ID" value="CRH00830.1"/>
    <property type="molecule type" value="Genomic_DNA"/>
</dbReference>
<dbReference type="GO" id="GO:0035999">
    <property type="term" value="P:tetrahydrofolate interconversion"/>
    <property type="evidence" value="ECO:0007669"/>
    <property type="project" value="TreeGrafter"/>
</dbReference>
<reference evidence="3 4" key="1">
    <citation type="submission" date="2015-04" db="EMBL/GenBank/DDBJ databases">
        <authorList>
            <consortium name="Pathogen Informatics"/>
        </authorList>
    </citation>
    <scope>NUCLEOTIDE SEQUENCE [LARGE SCALE GENOMIC DNA]</scope>
    <source>
        <strain evidence="3 4">SGS1</strain>
    </source>
</reference>
<sequence length="620" mass="73734">MSCTFLNGYNIAERIDEAILERIIHNNKKKLKSKCQVKKLFIIYSENISNYSYLYIILKKSIYLNSDVIFILIRINKDVSENKLKNIIQKISNKNNDSYIIILSPLSCHINKCYISKYIKEEKDIDGANYKTIFKLIKNSNNIVSSNISYSFLTFINILQNSYIKIFNVLLNFFWTILFFPVLEKKESSKKIVIANNSINNKILKTPKGNCKAISNMLFNYKKKQDNENSNKLQRENDILIRNYLKNVNYNIPCCVYSILLFIKYYNINIKNKNILILNNNINIFLTLFILFFRNKISTIVYDAITGNILCRYKNNDRNKFYFNINNKKSLIKDEEDFRCKCKKFLNYYIVSKNKNRKISKENIKKNMKNKIIKFSDVIIIGIGCSNILKKKHIKKSAVILDLGINLKYYEKNNTKFESSEQGNKNKNANKYINENNNVNFKIDLYKKKNYNYFQRRFLYGHKNVEIVFNKRKRKILYFFRKAKIKLKVDNNIPSLRCTNIKLKKYKNNSLYIKRKEKKKNPFHRYTEVTRFKICSINNENRNRHREKKKKKKYITHLKTNESKLKFANKLAKFLENYNITGDADLKCSDKCQYISSVPGGLGPITTSILFYNLYFKKLY</sequence>
<proteinExistence type="predicted"/>
<dbReference type="Gene3D" id="3.40.50.720">
    <property type="entry name" value="NAD(P)-binding Rossmann-like Domain"/>
    <property type="match status" value="2"/>
</dbReference>
<dbReference type="RefSeq" id="XP_028533832.1">
    <property type="nucleotide sequence ID" value="XM_028677442.1"/>
</dbReference>
<gene>
    <name evidence="3" type="ORF">PRELSG_1117600</name>
</gene>
<dbReference type="EC" id="3.5.4.9" evidence="3"/>
<feature type="transmembrane region" description="Helical" evidence="1">
    <location>
        <begin position="274"/>
        <end position="293"/>
    </location>
</feature>
<dbReference type="Proteomes" id="UP000220158">
    <property type="component" value="Chromosome 11"/>
</dbReference>
<dbReference type="SUPFAM" id="SSF51735">
    <property type="entry name" value="NAD(P)-binding Rossmann-fold domains"/>
    <property type="match status" value="1"/>
</dbReference>
<dbReference type="InterPro" id="IPR046346">
    <property type="entry name" value="Aminoacid_DH-like_N_sf"/>
</dbReference>
<dbReference type="Gene3D" id="3.40.50.10860">
    <property type="entry name" value="Leucine Dehydrogenase, chain A, domain 1"/>
    <property type="match status" value="2"/>
</dbReference>
<dbReference type="GO" id="GO:0005829">
    <property type="term" value="C:cytosol"/>
    <property type="evidence" value="ECO:0007669"/>
    <property type="project" value="TreeGrafter"/>
</dbReference>
<keyword evidence="1" id="KW-1133">Transmembrane helix</keyword>
<dbReference type="OMA" id="RHINKCY"/>